<comment type="catalytic activity">
    <reaction evidence="1">
        <text>ATP + H2O = ADP + phosphate + H(+)</text>
        <dbReference type="Rhea" id="RHEA:13065"/>
        <dbReference type="ChEBI" id="CHEBI:15377"/>
        <dbReference type="ChEBI" id="CHEBI:15378"/>
        <dbReference type="ChEBI" id="CHEBI:30616"/>
        <dbReference type="ChEBI" id="CHEBI:43474"/>
        <dbReference type="ChEBI" id="CHEBI:456216"/>
        <dbReference type="EC" id="5.6.2.3"/>
    </reaction>
</comment>
<name>A0AAF0W2D0_DAUCS</name>
<dbReference type="GO" id="GO:0000723">
    <property type="term" value="P:telomere maintenance"/>
    <property type="evidence" value="ECO:0007669"/>
    <property type="project" value="InterPro"/>
</dbReference>
<sequence length="341" mass="38244">MQNKLAFECLDRTLRDIMKSVSPDRYNKLFGGVTVLLGGDFRQILPVIRKGSRAEIVAASISRSYLWSECRLFVLQENMRLRRGKNAAEQRRIKEFTNWVLDVGDGIIPHLDGGFSEDNTGNVQIPSEYCIQSESSDVNVLIDMVFPDLHERFTDVDYLRERAILTPTNKVVDHLNNLIFDKIGGESHLYQSADSVQCPVGCHENLTSAFPVEYLNSFKLPGMPPHKLILKEGVVVMLLRNLNQTVGLCNGTRLIVRKCLKHTLYVAVSRVTSPEGLICFIEKPEGGTGSLTMVENIQPLQIVNTPRGTVRLIKMIVGDGLYVFLPCSCLLCSICFVLLQK</sequence>
<dbReference type="InterPro" id="IPR027417">
    <property type="entry name" value="P-loop_NTPase"/>
</dbReference>
<keyword evidence="1" id="KW-0227">DNA damage</keyword>
<feature type="domain" description="DNA helicase Pif1-like 2B" evidence="4">
    <location>
        <begin position="213"/>
        <end position="256"/>
    </location>
</feature>
<keyword evidence="1" id="KW-0067">ATP-binding</keyword>
<dbReference type="GO" id="GO:0006281">
    <property type="term" value="P:DNA repair"/>
    <property type="evidence" value="ECO:0007669"/>
    <property type="project" value="UniProtKB-KW"/>
</dbReference>
<evidence type="ECO:0000259" key="4">
    <source>
        <dbReference type="Pfam" id="PF21530"/>
    </source>
</evidence>
<dbReference type="InterPro" id="IPR049163">
    <property type="entry name" value="Pif1-like_2B_dom"/>
</dbReference>
<dbReference type="EMBL" id="CP093343">
    <property type="protein sequence ID" value="WOG82070.1"/>
    <property type="molecule type" value="Genomic_DNA"/>
</dbReference>
<dbReference type="PANTHER" id="PTHR10492:SF93">
    <property type="entry name" value="ATP-DEPENDENT DNA HELICASE"/>
    <property type="match status" value="1"/>
</dbReference>
<dbReference type="InterPro" id="IPR010285">
    <property type="entry name" value="DNA_helicase_pif1-like_DEAD"/>
</dbReference>
<evidence type="ECO:0000313" key="5">
    <source>
        <dbReference type="EMBL" id="WOG82070.1"/>
    </source>
</evidence>
<keyword evidence="2" id="KW-0812">Transmembrane</keyword>
<keyword evidence="1" id="KW-0234">DNA repair</keyword>
<dbReference type="EC" id="5.6.2.3" evidence="1"/>
<dbReference type="GO" id="GO:0043139">
    <property type="term" value="F:5'-3' DNA helicase activity"/>
    <property type="evidence" value="ECO:0007669"/>
    <property type="project" value="UniProtKB-EC"/>
</dbReference>
<dbReference type="PANTHER" id="PTHR10492">
    <property type="match status" value="1"/>
</dbReference>
<evidence type="ECO:0000256" key="1">
    <source>
        <dbReference type="RuleBase" id="RU363044"/>
    </source>
</evidence>
<feature type="transmembrane region" description="Helical" evidence="2">
    <location>
        <begin position="321"/>
        <end position="339"/>
    </location>
</feature>
<keyword evidence="1" id="KW-0233">DNA recombination</keyword>
<dbReference type="AlphaFoldDB" id="A0AAF0W2D0"/>
<feature type="domain" description="DNA helicase Pif1-like DEAD-box helicase" evidence="3">
    <location>
        <begin position="1"/>
        <end position="110"/>
    </location>
</feature>
<gene>
    <name evidence="5" type="ORF">DCAR_0101230</name>
</gene>
<keyword evidence="2" id="KW-0472">Membrane</keyword>
<dbReference type="GO" id="GO:0016787">
    <property type="term" value="F:hydrolase activity"/>
    <property type="evidence" value="ECO:0007669"/>
    <property type="project" value="UniProtKB-KW"/>
</dbReference>
<dbReference type="SUPFAM" id="SSF52540">
    <property type="entry name" value="P-loop containing nucleoside triphosphate hydrolases"/>
    <property type="match status" value="1"/>
</dbReference>
<proteinExistence type="inferred from homology"/>
<evidence type="ECO:0000256" key="2">
    <source>
        <dbReference type="SAM" id="Phobius"/>
    </source>
</evidence>
<dbReference type="Proteomes" id="UP000077755">
    <property type="component" value="Chromosome 1"/>
</dbReference>
<comment type="similarity">
    <text evidence="1">Belongs to the helicase family.</text>
</comment>
<dbReference type="Pfam" id="PF05970">
    <property type="entry name" value="PIF1"/>
    <property type="match status" value="1"/>
</dbReference>
<dbReference type="Pfam" id="PF21530">
    <property type="entry name" value="Pif1_2B_dom"/>
    <property type="match status" value="1"/>
</dbReference>
<organism evidence="5 6">
    <name type="scientific">Daucus carota subsp. sativus</name>
    <name type="common">Carrot</name>
    <dbReference type="NCBI Taxonomy" id="79200"/>
    <lineage>
        <taxon>Eukaryota</taxon>
        <taxon>Viridiplantae</taxon>
        <taxon>Streptophyta</taxon>
        <taxon>Embryophyta</taxon>
        <taxon>Tracheophyta</taxon>
        <taxon>Spermatophyta</taxon>
        <taxon>Magnoliopsida</taxon>
        <taxon>eudicotyledons</taxon>
        <taxon>Gunneridae</taxon>
        <taxon>Pentapetalae</taxon>
        <taxon>asterids</taxon>
        <taxon>campanulids</taxon>
        <taxon>Apiales</taxon>
        <taxon>Apiaceae</taxon>
        <taxon>Apioideae</taxon>
        <taxon>Scandiceae</taxon>
        <taxon>Daucinae</taxon>
        <taxon>Daucus</taxon>
        <taxon>Daucus sect. Daucus</taxon>
    </lineage>
</organism>
<keyword evidence="1" id="KW-0378">Hydrolase</keyword>
<evidence type="ECO:0000259" key="3">
    <source>
        <dbReference type="Pfam" id="PF05970"/>
    </source>
</evidence>
<reference evidence="5" key="1">
    <citation type="journal article" date="2016" name="Nat. Genet.">
        <title>A high-quality carrot genome assembly provides new insights into carotenoid accumulation and asterid genome evolution.</title>
        <authorList>
            <person name="Iorizzo M."/>
            <person name="Ellison S."/>
            <person name="Senalik D."/>
            <person name="Zeng P."/>
            <person name="Satapoomin P."/>
            <person name="Huang J."/>
            <person name="Bowman M."/>
            <person name="Iovene M."/>
            <person name="Sanseverino W."/>
            <person name="Cavagnaro P."/>
            <person name="Yildiz M."/>
            <person name="Macko-Podgorni A."/>
            <person name="Moranska E."/>
            <person name="Grzebelus E."/>
            <person name="Grzebelus D."/>
            <person name="Ashrafi H."/>
            <person name="Zheng Z."/>
            <person name="Cheng S."/>
            <person name="Spooner D."/>
            <person name="Van Deynze A."/>
            <person name="Simon P."/>
        </authorList>
    </citation>
    <scope>NUCLEOTIDE SEQUENCE</scope>
    <source>
        <tissue evidence="5">Leaf</tissue>
    </source>
</reference>
<keyword evidence="2" id="KW-1133">Transmembrane helix</keyword>
<keyword evidence="1" id="KW-0347">Helicase</keyword>
<evidence type="ECO:0000313" key="6">
    <source>
        <dbReference type="Proteomes" id="UP000077755"/>
    </source>
</evidence>
<reference evidence="5" key="2">
    <citation type="submission" date="2022-03" db="EMBL/GenBank/DDBJ databases">
        <title>Draft title - Genomic analysis of global carrot germplasm unveils the trajectory of domestication and the origin of high carotenoid orange carrot.</title>
        <authorList>
            <person name="Iorizzo M."/>
            <person name="Ellison S."/>
            <person name="Senalik D."/>
            <person name="Macko-Podgorni A."/>
            <person name="Grzebelus D."/>
            <person name="Bostan H."/>
            <person name="Rolling W."/>
            <person name="Curaba J."/>
            <person name="Simon P."/>
        </authorList>
    </citation>
    <scope>NUCLEOTIDE SEQUENCE</scope>
    <source>
        <tissue evidence="5">Leaf</tissue>
    </source>
</reference>
<keyword evidence="1" id="KW-0547">Nucleotide-binding</keyword>
<accession>A0AAF0W2D0</accession>
<comment type="cofactor">
    <cofactor evidence="1">
        <name>Mg(2+)</name>
        <dbReference type="ChEBI" id="CHEBI:18420"/>
    </cofactor>
</comment>
<dbReference type="GO" id="GO:0005524">
    <property type="term" value="F:ATP binding"/>
    <property type="evidence" value="ECO:0007669"/>
    <property type="project" value="UniProtKB-KW"/>
</dbReference>
<keyword evidence="6" id="KW-1185">Reference proteome</keyword>
<protein>
    <recommendedName>
        <fullName evidence="1">ATP-dependent DNA helicase</fullName>
        <ecNumber evidence="1">5.6.2.3</ecNumber>
    </recommendedName>
</protein>
<dbReference type="GO" id="GO:0006310">
    <property type="term" value="P:DNA recombination"/>
    <property type="evidence" value="ECO:0007669"/>
    <property type="project" value="UniProtKB-KW"/>
</dbReference>